<dbReference type="EMBL" id="LT853693">
    <property type="protein sequence ID" value="SMQ47970.1"/>
    <property type="molecule type" value="Genomic_DNA"/>
</dbReference>
<accession>A0A1X7RL98</accession>
<reference evidence="3 4" key="1">
    <citation type="submission" date="2016-06" db="EMBL/GenBank/DDBJ databases">
        <authorList>
            <person name="Kjaerup R.B."/>
            <person name="Dalgaard T.S."/>
            <person name="Juul-Madsen H.R."/>
        </authorList>
    </citation>
    <scope>NUCLEOTIDE SEQUENCE [LARGE SCALE GENOMIC DNA]</scope>
</reference>
<name>A0A1X7RL98_ZYMT9</name>
<dbReference type="AlphaFoldDB" id="A0A1X7RL98"/>
<feature type="domain" description="SCP" evidence="2">
    <location>
        <begin position="257"/>
        <end position="401"/>
    </location>
</feature>
<dbReference type="PANTHER" id="PTHR10334">
    <property type="entry name" value="CYSTEINE-RICH SECRETORY PROTEIN-RELATED"/>
    <property type="match status" value="1"/>
</dbReference>
<feature type="region of interest" description="Disordered" evidence="1">
    <location>
        <begin position="89"/>
        <end position="120"/>
    </location>
</feature>
<proteinExistence type="predicted"/>
<dbReference type="Gene3D" id="3.40.33.10">
    <property type="entry name" value="CAP"/>
    <property type="match status" value="1"/>
</dbReference>
<evidence type="ECO:0000259" key="2">
    <source>
        <dbReference type="SMART" id="SM00198"/>
    </source>
</evidence>
<dbReference type="InterPro" id="IPR035940">
    <property type="entry name" value="CAP_sf"/>
</dbReference>
<dbReference type="Pfam" id="PF00188">
    <property type="entry name" value="CAP"/>
    <property type="match status" value="1"/>
</dbReference>
<dbReference type="STRING" id="1276538.A0A1X7RL98"/>
<sequence>MPSVIENNVHGLMWDSQSATAVSRTNFTREEEAQKASIQRYWRRGGPLSFGRWTTDASFAGGIRGEDWERRWWEEWVIAGRGKSNVASLPPRSFNLPGPSSSSTVASQQHNNKQPLSHSRLSKICDLKQTNINSKMRSVFAVAALAAGALAVPYAEKRGLEAYVEDVVYETQLVTVTAYHNGNGPAPAATSSAAAPPAPHYGHKNPPPPPPAPAATSAAPAPPPSYPAPPSYQPPAAPASSAPASSGNQGSGETPTDYKSKVVHFHNLVRDNHGCSAVEWDEDLYNCAKEIASSCVYAHNVDVQGGGYGQNIAAGVDEDHIGSVLIDMFYNNEMPHYTWYGGEPDMGSFDIWGHGTQMVWKSTTHVACATQHCPNGLANTGAGVSAWFTVCNYKGPGNFAGQFAENVLPPKGPPSISGY</sequence>
<evidence type="ECO:0000256" key="1">
    <source>
        <dbReference type="SAM" id="MobiDB-lite"/>
    </source>
</evidence>
<dbReference type="InterPro" id="IPR001283">
    <property type="entry name" value="CRISP-related"/>
</dbReference>
<organism evidence="3 4">
    <name type="scientific">Zymoseptoria tritici (strain ST99CH_3D7)</name>
    <dbReference type="NCBI Taxonomy" id="1276538"/>
    <lineage>
        <taxon>Eukaryota</taxon>
        <taxon>Fungi</taxon>
        <taxon>Dikarya</taxon>
        <taxon>Ascomycota</taxon>
        <taxon>Pezizomycotina</taxon>
        <taxon>Dothideomycetes</taxon>
        <taxon>Dothideomycetidae</taxon>
        <taxon>Mycosphaerellales</taxon>
        <taxon>Mycosphaerellaceae</taxon>
        <taxon>Zymoseptoria</taxon>
    </lineage>
</organism>
<dbReference type="CDD" id="cd05380">
    <property type="entry name" value="CAP_euk"/>
    <property type="match status" value="1"/>
</dbReference>
<protein>
    <recommendedName>
        <fullName evidence="2">SCP domain-containing protein</fullName>
    </recommendedName>
</protein>
<evidence type="ECO:0000313" key="4">
    <source>
        <dbReference type="Proteomes" id="UP000215127"/>
    </source>
</evidence>
<dbReference type="SMART" id="SM00198">
    <property type="entry name" value="SCP"/>
    <property type="match status" value="1"/>
</dbReference>
<dbReference type="Proteomes" id="UP000215127">
    <property type="component" value="Chromosome 2"/>
</dbReference>
<dbReference type="PRINTS" id="PR00837">
    <property type="entry name" value="V5TPXLIKE"/>
</dbReference>
<gene>
    <name evidence="3" type="ORF">ZT3D7_G3119</name>
</gene>
<feature type="region of interest" description="Disordered" evidence="1">
    <location>
        <begin position="185"/>
        <end position="257"/>
    </location>
</feature>
<feature type="compositionally biased region" description="Polar residues" evidence="1">
    <location>
        <begin position="98"/>
        <end position="119"/>
    </location>
</feature>
<dbReference type="InterPro" id="IPR014044">
    <property type="entry name" value="CAP_dom"/>
</dbReference>
<feature type="compositionally biased region" description="Pro residues" evidence="1">
    <location>
        <begin position="220"/>
        <end position="237"/>
    </location>
</feature>
<dbReference type="SUPFAM" id="SSF55797">
    <property type="entry name" value="PR-1-like"/>
    <property type="match status" value="1"/>
</dbReference>
<feature type="compositionally biased region" description="Low complexity" evidence="1">
    <location>
        <begin position="185"/>
        <end position="195"/>
    </location>
</feature>
<keyword evidence="4" id="KW-1185">Reference proteome</keyword>
<evidence type="ECO:0000313" key="3">
    <source>
        <dbReference type="EMBL" id="SMQ47970.1"/>
    </source>
</evidence>